<evidence type="ECO:0000313" key="2">
    <source>
        <dbReference type="EMBL" id="MBY73046.1"/>
    </source>
</evidence>
<feature type="signal peptide" evidence="1">
    <location>
        <begin position="1"/>
        <end position="15"/>
    </location>
</feature>
<name>A0A2S2Q5N7_9HEMI</name>
<proteinExistence type="predicted"/>
<dbReference type="EMBL" id="GGMS01003843">
    <property type="protein sequence ID" value="MBY73046.1"/>
    <property type="molecule type" value="Transcribed_RNA"/>
</dbReference>
<organism evidence="2">
    <name type="scientific">Sipha flava</name>
    <name type="common">yellow sugarcane aphid</name>
    <dbReference type="NCBI Taxonomy" id="143950"/>
    <lineage>
        <taxon>Eukaryota</taxon>
        <taxon>Metazoa</taxon>
        <taxon>Ecdysozoa</taxon>
        <taxon>Arthropoda</taxon>
        <taxon>Hexapoda</taxon>
        <taxon>Insecta</taxon>
        <taxon>Pterygota</taxon>
        <taxon>Neoptera</taxon>
        <taxon>Paraneoptera</taxon>
        <taxon>Hemiptera</taxon>
        <taxon>Sternorrhyncha</taxon>
        <taxon>Aphidomorpha</taxon>
        <taxon>Aphidoidea</taxon>
        <taxon>Aphididae</taxon>
        <taxon>Sipha</taxon>
    </lineage>
</organism>
<sequence>MLMFILIFDFLPVRTTQDTGVLTKRGVCFRPIFQGIDRRTSGYCFRENSSAKNVAKADGVAVRVKRDYRNNSADDQSEIENHNFTPWVEHSDTCKEEQKTNGNVMLFKNPRYILGN</sequence>
<protein>
    <submittedName>
        <fullName evidence="2">Uncharacterized protein</fullName>
    </submittedName>
</protein>
<reference evidence="2" key="1">
    <citation type="submission" date="2018-04" db="EMBL/GenBank/DDBJ databases">
        <title>Transcriptome assembly of Sipha flava.</title>
        <authorList>
            <person name="Scully E.D."/>
            <person name="Geib S.M."/>
            <person name="Palmer N.A."/>
            <person name="Koch K."/>
            <person name="Bradshaw J."/>
            <person name="Heng-Moss T."/>
            <person name="Sarath G."/>
        </authorList>
    </citation>
    <scope>NUCLEOTIDE SEQUENCE</scope>
</reference>
<evidence type="ECO:0000256" key="1">
    <source>
        <dbReference type="SAM" id="SignalP"/>
    </source>
</evidence>
<dbReference type="AlphaFoldDB" id="A0A2S2Q5N7"/>
<accession>A0A2S2Q5N7</accession>
<gene>
    <name evidence="2" type="ORF">g.2171</name>
</gene>
<keyword evidence="1" id="KW-0732">Signal</keyword>
<feature type="chain" id="PRO_5015553184" evidence="1">
    <location>
        <begin position="16"/>
        <end position="116"/>
    </location>
</feature>